<dbReference type="PANTHER" id="PTHR37485">
    <property type="entry name" value="CELL DIVISION PROTEIN FTSB"/>
    <property type="match status" value="1"/>
</dbReference>
<keyword evidence="6 7" id="KW-0131">Cell cycle</keyword>
<keyword evidence="7" id="KW-0997">Cell inner membrane</keyword>
<dbReference type="GO" id="GO:0030428">
    <property type="term" value="C:cell septum"/>
    <property type="evidence" value="ECO:0007669"/>
    <property type="project" value="TreeGrafter"/>
</dbReference>
<keyword evidence="2 7" id="KW-0132">Cell division</keyword>
<dbReference type="HAMAP" id="MF_00599">
    <property type="entry name" value="FtsB"/>
    <property type="match status" value="1"/>
</dbReference>
<evidence type="ECO:0000256" key="7">
    <source>
        <dbReference type="HAMAP-Rule" id="MF_00599"/>
    </source>
</evidence>
<dbReference type="InterPro" id="IPR023081">
    <property type="entry name" value="Cell_div_FtsB"/>
</dbReference>
<dbReference type="GO" id="GO:0005886">
    <property type="term" value="C:plasma membrane"/>
    <property type="evidence" value="ECO:0007669"/>
    <property type="project" value="UniProtKB-SubCell"/>
</dbReference>
<feature type="coiled-coil region" evidence="7">
    <location>
        <begin position="41"/>
        <end position="75"/>
    </location>
</feature>
<evidence type="ECO:0000256" key="1">
    <source>
        <dbReference type="ARBA" id="ARBA00022475"/>
    </source>
</evidence>
<name>A0A8H9IHY6_9BURK</name>
<dbReference type="GO" id="GO:0032153">
    <property type="term" value="C:cell division site"/>
    <property type="evidence" value="ECO:0007669"/>
    <property type="project" value="UniProtKB-UniRule"/>
</dbReference>
<comment type="function">
    <text evidence="7">Essential cell division protein. May link together the upstream cell division proteins, which are predominantly cytoplasmic, with the downstream cell division proteins, which are predominantly periplasmic.</text>
</comment>
<comment type="subunit">
    <text evidence="7">Part of a complex composed of FtsB, FtsL and FtsQ.</text>
</comment>
<sequence>MNRVERPGSYITMRLIVLLLLCLTLVTHYALWWGKGGWLDVRQMQTRLVAQKETNEALTARNNALLAEVQDLRSGTHAVEERARSEFGMMREGEIFVQIVPPGGSVSSTTARPR</sequence>
<proteinExistence type="inferred from homology"/>
<feature type="topological domain" description="Cytoplasmic" evidence="7">
    <location>
        <begin position="1"/>
        <end position="15"/>
    </location>
</feature>
<comment type="similarity">
    <text evidence="7">Belongs to the FtsB family.</text>
</comment>
<evidence type="ECO:0000256" key="3">
    <source>
        <dbReference type="ARBA" id="ARBA00022692"/>
    </source>
</evidence>
<protein>
    <recommendedName>
        <fullName evidence="7">Cell division protein FtsB</fullName>
    </recommendedName>
</protein>
<organism evidence="8 9">
    <name type="scientific">Alcaligenes pakistanensis</name>
    <dbReference type="NCBI Taxonomy" id="1482717"/>
    <lineage>
        <taxon>Bacteria</taxon>
        <taxon>Pseudomonadati</taxon>
        <taxon>Pseudomonadota</taxon>
        <taxon>Betaproteobacteria</taxon>
        <taxon>Burkholderiales</taxon>
        <taxon>Alcaligenaceae</taxon>
        <taxon>Alcaligenes</taxon>
    </lineage>
</organism>
<dbReference type="EMBL" id="BMZN01000001">
    <property type="protein sequence ID" value="GHC39319.1"/>
    <property type="molecule type" value="Genomic_DNA"/>
</dbReference>
<keyword evidence="3 7" id="KW-0812">Transmembrane</keyword>
<dbReference type="PANTHER" id="PTHR37485:SF1">
    <property type="entry name" value="CELL DIVISION PROTEIN FTSB"/>
    <property type="match status" value="1"/>
</dbReference>
<dbReference type="GO" id="GO:0043093">
    <property type="term" value="P:FtsZ-dependent cytokinesis"/>
    <property type="evidence" value="ECO:0007669"/>
    <property type="project" value="UniProtKB-UniRule"/>
</dbReference>
<keyword evidence="4 7" id="KW-1133">Transmembrane helix</keyword>
<evidence type="ECO:0000256" key="4">
    <source>
        <dbReference type="ARBA" id="ARBA00022989"/>
    </source>
</evidence>
<feature type="topological domain" description="Periplasmic" evidence="7">
    <location>
        <begin position="34"/>
        <end position="114"/>
    </location>
</feature>
<gene>
    <name evidence="7 8" type="primary">ftsB</name>
    <name evidence="8" type="ORF">GCM10010096_06730</name>
</gene>
<keyword evidence="1 7" id="KW-1003">Cell membrane</keyword>
<dbReference type="Proteomes" id="UP000608923">
    <property type="component" value="Unassembled WGS sequence"/>
</dbReference>
<evidence type="ECO:0000256" key="5">
    <source>
        <dbReference type="ARBA" id="ARBA00023136"/>
    </source>
</evidence>
<evidence type="ECO:0000256" key="2">
    <source>
        <dbReference type="ARBA" id="ARBA00022618"/>
    </source>
</evidence>
<comment type="caution">
    <text evidence="8">The sequence shown here is derived from an EMBL/GenBank/DDBJ whole genome shotgun (WGS) entry which is preliminary data.</text>
</comment>
<keyword evidence="7" id="KW-0175">Coiled coil</keyword>
<keyword evidence="9" id="KW-1185">Reference proteome</keyword>
<dbReference type="AlphaFoldDB" id="A0A8H9IHY6"/>
<evidence type="ECO:0000313" key="9">
    <source>
        <dbReference type="Proteomes" id="UP000608923"/>
    </source>
</evidence>
<evidence type="ECO:0000313" key="8">
    <source>
        <dbReference type="EMBL" id="GHC39319.1"/>
    </source>
</evidence>
<reference evidence="9" key="1">
    <citation type="journal article" date="2019" name="Int. J. Syst. Evol. Microbiol.">
        <title>The Global Catalogue of Microorganisms (GCM) 10K type strain sequencing project: providing services to taxonomists for standard genome sequencing and annotation.</title>
        <authorList>
            <consortium name="The Broad Institute Genomics Platform"/>
            <consortium name="The Broad Institute Genome Sequencing Center for Infectious Disease"/>
            <person name="Wu L."/>
            <person name="Ma J."/>
        </authorList>
    </citation>
    <scope>NUCLEOTIDE SEQUENCE [LARGE SCALE GENOMIC DNA]</scope>
    <source>
        <strain evidence="9">KCTC 42083</strain>
    </source>
</reference>
<dbReference type="NCBIfam" id="NF002058">
    <property type="entry name" value="PRK00888.1"/>
    <property type="match status" value="1"/>
</dbReference>
<dbReference type="Pfam" id="PF04977">
    <property type="entry name" value="DivIC"/>
    <property type="match status" value="1"/>
</dbReference>
<accession>A0A8H9IHY6</accession>
<comment type="subcellular location">
    <subcellularLocation>
        <location evidence="7">Cell inner membrane</location>
        <topology evidence="7">Single-pass type II membrane protein</topology>
    </subcellularLocation>
    <text evidence="7">Localizes to the division septum.</text>
</comment>
<keyword evidence="5 7" id="KW-0472">Membrane</keyword>
<evidence type="ECO:0000256" key="6">
    <source>
        <dbReference type="ARBA" id="ARBA00023306"/>
    </source>
</evidence>
<dbReference type="InterPro" id="IPR007060">
    <property type="entry name" value="FtsL/DivIC"/>
</dbReference>